<dbReference type="InterPro" id="IPR056548">
    <property type="entry name" value="HEAT_Nup120"/>
</dbReference>
<dbReference type="PANTHER" id="PTHR21286">
    <property type="entry name" value="NUCLEAR PORE COMPLEX PROTEIN NUP160"/>
    <property type="match status" value="1"/>
</dbReference>
<dbReference type="Pfam" id="PF23347">
    <property type="entry name" value="TPR_Nup160_C"/>
    <property type="match status" value="1"/>
</dbReference>
<evidence type="ECO:0000313" key="9">
    <source>
        <dbReference type="Proteomes" id="UP000218811"/>
    </source>
</evidence>
<keyword evidence="2" id="KW-0813">Transport</keyword>
<name>A0A2H3JJ83_WOLCO</name>
<dbReference type="STRING" id="742152.A0A2H3JJ83"/>
<dbReference type="InterPro" id="IPR056536">
    <property type="entry name" value="TPR_NUP160_C"/>
</dbReference>
<dbReference type="Pfam" id="PF11715">
    <property type="entry name" value="Beta-prop_Nup120_160"/>
    <property type="match status" value="1"/>
</dbReference>
<dbReference type="OMA" id="TLWKNNM"/>
<feature type="compositionally biased region" description="Low complexity" evidence="4">
    <location>
        <begin position="657"/>
        <end position="667"/>
    </location>
</feature>
<proteinExistence type="predicted"/>
<evidence type="ECO:0000259" key="5">
    <source>
        <dbReference type="Pfam" id="PF11715"/>
    </source>
</evidence>
<organism evidence="8 9">
    <name type="scientific">Wolfiporia cocos (strain MD-104)</name>
    <name type="common">Brown rot fungus</name>
    <dbReference type="NCBI Taxonomy" id="742152"/>
    <lineage>
        <taxon>Eukaryota</taxon>
        <taxon>Fungi</taxon>
        <taxon>Dikarya</taxon>
        <taxon>Basidiomycota</taxon>
        <taxon>Agaricomycotina</taxon>
        <taxon>Agaricomycetes</taxon>
        <taxon>Polyporales</taxon>
        <taxon>Phaeolaceae</taxon>
        <taxon>Wolfiporia</taxon>
    </lineage>
</organism>
<dbReference type="InterPro" id="IPR021717">
    <property type="entry name" value="Nucleoporin_Nup160"/>
</dbReference>
<feature type="domain" description="Nucleoporin nup120-like HEAT repeat" evidence="6">
    <location>
        <begin position="816"/>
        <end position="981"/>
    </location>
</feature>
<dbReference type="SUPFAM" id="SSF50998">
    <property type="entry name" value="Quinoprotein alcohol dehydrogenase-like"/>
    <property type="match status" value="1"/>
</dbReference>
<feature type="domain" description="Nucleoporin Nup120/160 beta-propeller" evidence="5">
    <location>
        <begin position="62"/>
        <end position="532"/>
    </location>
</feature>
<feature type="domain" description="NUP160 C-terminal TPR" evidence="7">
    <location>
        <begin position="1123"/>
        <end position="1369"/>
    </location>
</feature>
<evidence type="ECO:0008006" key="10">
    <source>
        <dbReference type="Google" id="ProtNLM"/>
    </source>
</evidence>
<dbReference type="InterPro" id="IPR011047">
    <property type="entry name" value="Quinoprotein_ADH-like_sf"/>
</dbReference>
<dbReference type="OrthoDB" id="67716at2759"/>
<comment type="subcellular location">
    <subcellularLocation>
        <location evidence="1">Nucleus</location>
    </subcellularLocation>
</comment>
<dbReference type="InterPro" id="IPR059141">
    <property type="entry name" value="Beta-prop_Nup120_160"/>
</dbReference>
<dbReference type="GO" id="GO:0005643">
    <property type="term" value="C:nuclear pore"/>
    <property type="evidence" value="ECO:0007669"/>
    <property type="project" value="UniProtKB-ARBA"/>
</dbReference>
<dbReference type="GO" id="GO:0017056">
    <property type="term" value="F:structural constituent of nuclear pore"/>
    <property type="evidence" value="ECO:0007669"/>
    <property type="project" value="TreeGrafter"/>
</dbReference>
<feature type="region of interest" description="Disordered" evidence="4">
    <location>
        <begin position="648"/>
        <end position="667"/>
    </location>
</feature>
<keyword evidence="9" id="KW-1185">Reference proteome</keyword>
<dbReference type="PANTHER" id="PTHR21286:SF0">
    <property type="entry name" value="NUCLEAR PORE COMPLEX PROTEIN NUP160"/>
    <property type="match status" value="1"/>
</dbReference>
<dbReference type="EMBL" id="KB468113">
    <property type="protein sequence ID" value="PCH41595.1"/>
    <property type="molecule type" value="Genomic_DNA"/>
</dbReference>
<evidence type="ECO:0000313" key="8">
    <source>
        <dbReference type="EMBL" id="PCH41595.1"/>
    </source>
</evidence>
<evidence type="ECO:0000256" key="4">
    <source>
        <dbReference type="SAM" id="MobiDB-lite"/>
    </source>
</evidence>
<dbReference type="Proteomes" id="UP000218811">
    <property type="component" value="Unassembled WGS sequence"/>
</dbReference>
<dbReference type="Pfam" id="PF23300">
    <property type="entry name" value="HEAT_Nup120"/>
    <property type="match status" value="1"/>
</dbReference>
<evidence type="ECO:0000259" key="7">
    <source>
        <dbReference type="Pfam" id="PF23347"/>
    </source>
</evidence>
<evidence type="ECO:0000256" key="3">
    <source>
        <dbReference type="ARBA" id="ARBA00023242"/>
    </source>
</evidence>
<evidence type="ECO:0000259" key="6">
    <source>
        <dbReference type="Pfam" id="PF23300"/>
    </source>
</evidence>
<reference evidence="8 9" key="1">
    <citation type="journal article" date="2012" name="Science">
        <title>The Paleozoic origin of enzymatic lignin decomposition reconstructed from 31 fungal genomes.</title>
        <authorList>
            <person name="Floudas D."/>
            <person name="Binder M."/>
            <person name="Riley R."/>
            <person name="Barry K."/>
            <person name="Blanchette R.A."/>
            <person name="Henrissat B."/>
            <person name="Martinez A.T."/>
            <person name="Otillar R."/>
            <person name="Spatafora J.W."/>
            <person name="Yadav J.S."/>
            <person name="Aerts A."/>
            <person name="Benoit I."/>
            <person name="Boyd A."/>
            <person name="Carlson A."/>
            <person name="Copeland A."/>
            <person name="Coutinho P.M."/>
            <person name="de Vries R.P."/>
            <person name="Ferreira P."/>
            <person name="Findley K."/>
            <person name="Foster B."/>
            <person name="Gaskell J."/>
            <person name="Glotzer D."/>
            <person name="Gorecki P."/>
            <person name="Heitman J."/>
            <person name="Hesse C."/>
            <person name="Hori C."/>
            <person name="Igarashi K."/>
            <person name="Jurgens J.A."/>
            <person name="Kallen N."/>
            <person name="Kersten P."/>
            <person name="Kohler A."/>
            <person name="Kuees U."/>
            <person name="Kumar T.K.A."/>
            <person name="Kuo A."/>
            <person name="LaButti K."/>
            <person name="Larrondo L.F."/>
            <person name="Lindquist E."/>
            <person name="Ling A."/>
            <person name="Lombard V."/>
            <person name="Lucas S."/>
            <person name="Lundell T."/>
            <person name="Martin R."/>
            <person name="McLaughlin D.J."/>
            <person name="Morgenstern I."/>
            <person name="Morin E."/>
            <person name="Murat C."/>
            <person name="Nagy L.G."/>
            <person name="Nolan M."/>
            <person name="Ohm R.A."/>
            <person name="Patyshakuliyeva A."/>
            <person name="Rokas A."/>
            <person name="Ruiz-Duenas F.J."/>
            <person name="Sabat G."/>
            <person name="Salamov A."/>
            <person name="Samejima M."/>
            <person name="Schmutz J."/>
            <person name="Slot J.C."/>
            <person name="St John F."/>
            <person name="Stenlid J."/>
            <person name="Sun H."/>
            <person name="Sun S."/>
            <person name="Syed K."/>
            <person name="Tsang A."/>
            <person name="Wiebenga A."/>
            <person name="Young D."/>
            <person name="Pisabarro A."/>
            <person name="Eastwood D.C."/>
            <person name="Martin F."/>
            <person name="Cullen D."/>
            <person name="Grigoriev I.V."/>
            <person name="Hibbett D.S."/>
        </authorList>
    </citation>
    <scope>NUCLEOTIDE SEQUENCE [LARGE SCALE GENOMIC DNA]</scope>
    <source>
        <strain evidence="8 9">MD-104</strain>
    </source>
</reference>
<evidence type="ECO:0000256" key="2">
    <source>
        <dbReference type="ARBA" id="ARBA00022448"/>
    </source>
</evidence>
<keyword evidence="3" id="KW-0539">Nucleus</keyword>
<gene>
    <name evidence="8" type="ORF">WOLCODRAFT_100880</name>
</gene>
<sequence>MTLTQCGVLVASQLSSLFPNTQPIPVPTTQNSISDSFREPLPGSPLDHASYSTLLYTPDVGTILLRVTRGGTILELLSVSSDLPPLRFDFAAPLLPYPSIVINGKGYLYVIAVTVSGSLYRIEVPVGAGGPSWPPHTSRQWCHEYVVQGLKGGDKSTVVHVQALDCVLASLPSGHILRIEANPERDRDTWTETKQSPYHLGFQIPHLFSPAAVAIHENHRIVSITSCPPQSDVSYFWTLSRDRTLRLWSSRSGFVTEETLSAIAPGRSATHETPASTKSSVLLPPDPQKLLRAFQDPSTEVPYVLVFIPTESSSTSGGFFRLFSCKNDTMETVATFEASTDSAHCHIRDFAISGQILYTLWDNQGQSVVQTIKFSYHNSNDLVLEWQYATYPPEAELTPEYLDELLLSSGSLTDKFFEAIMRPGTFSPQTLQIAIDQYTDSCRSLPPPHPSQLSATYANISEHITAVVGCTVQRTRDPRTGTAQHSQYWNALKRDWEGFIARCREIERSARWPLAIGLGGPAQGVVFIERERLVTLVAEDNALKSHRLLHMSTRIESAPQLLEVIWLLRTKVRPRAMKALEARLLEIARQEVAFPLADIVLDQATQMDFRGTLEEGFDSSVDGLLENIRDVRETLPSVVEFITSYEDDDVKSEEPEATSAESSSPAKPSEWRRATIASYITATINARYELSLSLMTLLFYLANELSDWDPSQLTEIFALFRGLAILRYVAEQPAGDIVTSLPAETAGDDDVVARMRTMHVSIWRSGFRPTHSLIHRLLDRYGGDVYSLPQAAHQFITDVGLLQETSLADATSLEVQFCENLRRLGYREVAREMLAWLPRTHGITYVLGRLWLDEGRFDDAASAMEYVAGCLGPDCALSLEDKAALAAVLPGAQLFESEFDFYLHVAALFRAASDTCHDVSFSQLALSVAPPIADTTSLWRGVIRGLTDLGLYQDAYASLVATPYDRVKRECISQLVYRMCEEDAVEQLMSFNFAGFAEEVEDALSFKTRNADPRIRPFYSRIQYSWYISRGDYRNAALTMYQRARKLASLIGDPESFLGLSDLQLEAYAVGINALALTDQKNAWIVIPATAETEHEPRKRRRLSKHIPEDRYAPGKRDAEIVELVDMQYEYTLLAARKELIRREPTLLTAGGLQLAPPSIVMRLAQMNLFSMAMATACSLRVDMTDLFCRLTRQCLRLSHKPDSVIGEDTSDWLLTDKVTSWPGTPADRGWRYLRESLDRHDCPETDYRYTKVTLETVLNVDRLSPPPPWLIHSIETQHPEYLIRLCLRYDLLESALEHTLRFMRRSDARLTQEQPKTASASWLPYTLIDQVLLAADSQEDISSDGQALRRELRAEITKRVTQVQKFSQASR</sequence>
<protein>
    <recommendedName>
        <fullName evidence="10">Nucleoporin Nup120/160-domain-containing protein</fullName>
    </recommendedName>
</protein>
<evidence type="ECO:0000256" key="1">
    <source>
        <dbReference type="ARBA" id="ARBA00004123"/>
    </source>
</evidence>
<accession>A0A2H3JJ83</accession>